<dbReference type="SUPFAM" id="SSF81342">
    <property type="entry name" value="Transmembrane di-heme cytochromes"/>
    <property type="match status" value="1"/>
</dbReference>
<dbReference type="InterPro" id="IPR011577">
    <property type="entry name" value="Cyt_b561_bac/Ni-Hgenase"/>
</dbReference>
<proteinExistence type="predicted"/>
<feature type="domain" description="Cytochrome b561 bacterial/Ni-hydrogenase" evidence="7">
    <location>
        <begin position="8"/>
        <end position="175"/>
    </location>
</feature>
<feature type="transmembrane region" description="Helical" evidence="6">
    <location>
        <begin position="99"/>
        <end position="121"/>
    </location>
</feature>
<comment type="subcellular location">
    <subcellularLocation>
        <location evidence="1">Cell membrane</location>
        <topology evidence="1">Multi-pass membrane protein</topology>
    </subcellularLocation>
</comment>
<comment type="caution">
    <text evidence="8">The sequence shown here is derived from an EMBL/GenBank/DDBJ whole genome shotgun (WGS) entry which is preliminary data.</text>
</comment>
<dbReference type="Proteomes" id="UP000641646">
    <property type="component" value="Unassembled WGS sequence"/>
</dbReference>
<reference evidence="8" key="2">
    <citation type="submission" date="2020-08" db="EMBL/GenBank/DDBJ databases">
        <authorList>
            <person name="Chen M."/>
            <person name="Teng W."/>
            <person name="Zhao L."/>
            <person name="Hu C."/>
            <person name="Zhou Y."/>
            <person name="Han B."/>
            <person name="Song L."/>
            <person name="Shu W."/>
        </authorList>
    </citation>
    <scope>NUCLEOTIDE SEQUENCE</scope>
    <source>
        <strain evidence="8">FACHB-1375</strain>
    </source>
</reference>
<dbReference type="InterPro" id="IPR016174">
    <property type="entry name" value="Di-haem_cyt_TM"/>
</dbReference>
<keyword evidence="3 6" id="KW-0812">Transmembrane</keyword>
<gene>
    <name evidence="8" type="ORF">H6G03_27000</name>
</gene>
<dbReference type="AlphaFoldDB" id="A0A926VIV9"/>
<dbReference type="Pfam" id="PF01292">
    <property type="entry name" value="Ni_hydr_CYTB"/>
    <property type="match status" value="1"/>
</dbReference>
<evidence type="ECO:0000256" key="2">
    <source>
        <dbReference type="ARBA" id="ARBA00022475"/>
    </source>
</evidence>
<name>A0A926VIV9_9CYAN</name>
<evidence type="ECO:0000313" key="8">
    <source>
        <dbReference type="EMBL" id="MBD2184675.1"/>
    </source>
</evidence>
<evidence type="ECO:0000256" key="3">
    <source>
        <dbReference type="ARBA" id="ARBA00022692"/>
    </source>
</evidence>
<dbReference type="Gene3D" id="1.20.950.20">
    <property type="entry name" value="Transmembrane di-heme cytochromes, Chain C"/>
    <property type="match status" value="1"/>
</dbReference>
<evidence type="ECO:0000256" key="4">
    <source>
        <dbReference type="ARBA" id="ARBA00022989"/>
    </source>
</evidence>
<keyword evidence="9" id="KW-1185">Reference proteome</keyword>
<dbReference type="RefSeq" id="WP_190471533.1">
    <property type="nucleotide sequence ID" value="NZ_JACJPW010000091.1"/>
</dbReference>
<protein>
    <submittedName>
        <fullName evidence="8">Cytochrome b/b6 domain-containing protein</fullName>
    </submittedName>
</protein>
<keyword evidence="2" id="KW-1003">Cell membrane</keyword>
<feature type="transmembrane region" description="Helical" evidence="6">
    <location>
        <begin position="12"/>
        <end position="34"/>
    </location>
</feature>
<dbReference type="GO" id="GO:0005886">
    <property type="term" value="C:plasma membrane"/>
    <property type="evidence" value="ECO:0007669"/>
    <property type="project" value="UniProtKB-SubCell"/>
</dbReference>
<reference evidence="8" key="1">
    <citation type="journal article" date="2015" name="ISME J.">
        <title>Draft Genome Sequence of Streptomyces incarnatus NRRL8089, which Produces the Nucleoside Antibiotic Sinefungin.</title>
        <authorList>
            <person name="Oshima K."/>
            <person name="Hattori M."/>
            <person name="Shimizu H."/>
            <person name="Fukuda K."/>
            <person name="Nemoto M."/>
            <person name="Inagaki K."/>
            <person name="Tamura T."/>
        </authorList>
    </citation>
    <scope>NUCLEOTIDE SEQUENCE</scope>
    <source>
        <strain evidence="8">FACHB-1375</strain>
    </source>
</reference>
<evidence type="ECO:0000259" key="7">
    <source>
        <dbReference type="Pfam" id="PF01292"/>
    </source>
</evidence>
<evidence type="ECO:0000256" key="5">
    <source>
        <dbReference type="ARBA" id="ARBA00023136"/>
    </source>
</evidence>
<feature type="transmembrane region" description="Helical" evidence="6">
    <location>
        <begin position="54"/>
        <end position="78"/>
    </location>
</feature>
<dbReference type="GO" id="GO:0022904">
    <property type="term" value="P:respiratory electron transport chain"/>
    <property type="evidence" value="ECO:0007669"/>
    <property type="project" value="InterPro"/>
</dbReference>
<dbReference type="GO" id="GO:0009055">
    <property type="term" value="F:electron transfer activity"/>
    <property type="evidence" value="ECO:0007669"/>
    <property type="project" value="InterPro"/>
</dbReference>
<evidence type="ECO:0000256" key="6">
    <source>
        <dbReference type="SAM" id="Phobius"/>
    </source>
</evidence>
<dbReference type="EMBL" id="JACJPW010000091">
    <property type="protein sequence ID" value="MBD2184675.1"/>
    <property type="molecule type" value="Genomic_DNA"/>
</dbReference>
<evidence type="ECO:0000313" key="9">
    <source>
        <dbReference type="Proteomes" id="UP000641646"/>
    </source>
</evidence>
<sequence>MPQSKPYQPLLFRLLHNITSFIVIGAAITGFLVYDSWDGRFGRLGITLKNRELIDIHGTFGFFFLPILILFAIYSIRAGSQRLVQPDSLKNLTKVGKPIWWYSLQRLANTMMLVAGIFALVSGKFQDENWLPKGEMSHVWYYVHLIAWCVVVAAIAIHVLMSVKVGGAPLILSMFDLKIRPEDSPSHWPEKVKAWLRRPHL</sequence>
<keyword evidence="5 6" id="KW-0472">Membrane</keyword>
<feature type="transmembrane region" description="Helical" evidence="6">
    <location>
        <begin position="141"/>
        <end position="161"/>
    </location>
</feature>
<accession>A0A926VIV9</accession>
<keyword evidence="4 6" id="KW-1133">Transmembrane helix</keyword>
<organism evidence="8 9">
    <name type="scientific">Aerosakkonema funiforme FACHB-1375</name>
    <dbReference type="NCBI Taxonomy" id="2949571"/>
    <lineage>
        <taxon>Bacteria</taxon>
        <taxon>Bacillati</taxon>
        <taxon>Cyanobacteriota</taxon>
        <taxon>Cyanophyceae</taxon>
        <taxon>Oscillatoriophycideae</taxon>
        <taxon>Aerosakkonematales</taxon>
        <taxon>Aerosakkonemataceae</taxon>
        <taxon>Aerosakkonema</taxon>
    </lineage>
</organism>
<evidence type="ECO:0000256" key="1">
    <source>
        <dbReference type="ARBA" id="ARBA00004651"/>
    </source>
</evidence>